<proteinExistence type="predicted"/>
<dbReference type="Proteomes" id="UP000541610">
    <property type="component" value="Unassembled WGS sequence"/>
</dbReference>
<evidence type="ECO:0000313" key="1">
    <source>
        <dbReference type="EMBL" id="KAF4693578.1"/>
    </source>
</evidence>
<name>A0A7J6PBN5_PEROL</name>
<dbReference type="AlphaFoldDB" id="A0A7J6PBN5"/>
<gene>
    <name evidence="1" type="ORF">FOZ60_010503</name>
</gene>
<reference evidence="1 2" key="1">
    <citation type="submission" date="2020-04" db="EMBL/GenBank/DDBJ databases">
        <title>Perkinsus olseni comparative genomics.</title>
        <authorList>
            <person name="Bogema D.R."/>
        </authorList>
    </citation>
    <scope>NUCLEOTIDE SEQUENCE [LARGE SCALE GENOMIC DNA]</scope>
    <source>
        <strain evidence="1">00978-12</strain>
    </source>
</reference>
<protein>
    <submittedName>
        <fullName evidence="1">Uncharacterized protein</fullName>
    </submittedName>
</protein>
<evidence type="ECO:0000313" key="2">
    <source>
        <dbReference type="Proteomes" id="UP000541610"/>
    </source>
</evidence>
<dbReference type="EMBL" id="JABANP010000043">
    <property type="protein sequence ID" value="KAF4693578.1"/>
    <property type="molecule type" value="Genomic_DNA"/>
</dbReference>
<sequence>MAVLCLCRNSPTLLDSDIPPDLVPHVKGSYPSYHLLATTILSKYLKKVCIRSETHTRLLIAIPRGGCFLTVLLSITTVGASFKTRATNLLSTEYGMGETGPAYLTKRKFVNQEVET</sequence>
<organism evidence="1 2">
    <name type="scientific">Perkinsus olseni</name>
    <name type="common">Perkinsus atlanticus</name>
    <dbReference type="NCBI Taxonomy" id="32597"/>
    <lineage>
        <taxon>Eukaryota</taxon>
        <taxon>Sar</taxon>
        <taxon>Alveolata</taxon>
        <taxon>Perkinsozoa</taxon>
        <taxon>Perkinsea</taxon>
        <taxon>Perkinsida</taxon>
        <taxon>Perkinsidae</taxon>
        <taxon>Perkinsus</taxon>
    </lineage>
</organism>
<comment type="caution">
    <text evidence="1">The sequence shown here is derived from an EMBL/GenBank/DDBJ whole genome shotgun (WGS) entry which is preliminary data.</text>
</comment>
<accession>A0A7J6PBN5</accession>